<sequence length="440" mass="47605">MKRWLLGGLMTVITGTGGAMEADIQQWTTDNGAKVLFVERNELPIVDLRIAFDAGSARDGHQPGLARMVSNVLLDGTAERNAGDIARRFERYGARVSAGSSRDMAEVSLRSLSDPDNLKPVINELAAVIAGANFPDDAVARVRQQMMLGLQQEQSSASSLAEKAFAAAIYGDHPYAKPPQGTLESVPEITREDLQAFHAKHYVAQNATVAIVGNLTRADAETMANQLTSGLPTGQAPEPLPVVQLPAAAEVVRVPFEAGQTHVLIGQPSVARGDEAYYPLYFGNHLLGGGGLTSLLAERMREERGLSYSSYSQLSTGAQRGRFEMGTQVRNEALEEALEVLRGTLVELIEQGPSAERLEDSRRNITGSFPLQLDSNRSLLGYVVSIGFHDLPHDYLTQFVEKIENLDADAVQGAMREHLHPQRMITVLVGPAEVIEAVAD</sequence>
<dbReference type="Pfam" id="PF00675">
    <property type="entry name" value="Peptidase_M16"/>
    <property type="match status" value="1"/>
</dbReference>
<keyword evidence="4" id="KW-1185">Reference proteome</keyword>
<comment type="caution">
    <text evidence="3">The sequence shown here is derived from an EMBL/GenBank/DDBJ whole genome shotgun (WGS) entry which is preliminary data.</text>
</comment>
<dbReference type="Pfam" id="PF05193">
    <property type="entry name" value="Peptidase_M16_C"/>
    <property type="match status" value="1"/>
</dbReference>
<gene>
    <name evidence="3" type="ORF">GH984_05345</name>
</gene>
<dbReference type="InterPro" id="IPR011765">
    <property type="entry name" value="Pept_M16_N"/>
</dbReference>
<dbReference type="EMBL" id="WJPP01000002">
    <property type="protein sequence ID" value="MRH78126.1"/>
    <property type="molecule type" value="Genomic_DNA"/>
</dbReference>
<dbReference type="InterPro" id="IPR011249">
    <property type="entry name" value="Metalloenz_LuxS/M16"/>
</dbReference>
<evidence type="ECO:0000259" key="2">
    <source>
        <dbReference type="Pfam" id="PF05193"/>
    </source>
</evidence>
<dbReference type="RefSeq" id="WP_153719159.1">
    <property type="nucleotide sequence ID" value="NZ_WJPP01000002.1"/>
</dbReference>
<feature type="domain" description="Peptidase M16 C-terminal" evidence="2">
    <location>
        <begin position="189"/>
        <end position="364"/>
    </location>
</feature>
<dbReference type="Gene3D" id="3.30.830.10">
    <property type="entry name" value="Metalloenzyme, LuxS/M16 peptidase-like"/>
    <property type="match status" value="2"/>
</dbReference>
<reference evidence="3 4" key="1">
    <citation type="submission" date="2019-11" db="EMBL/GenBank/DDBJ databases">
        <authorList>
            <person name="Zhang X.Y."/>
        </authorList>
    </citation>
    <scope>NUCLEOTIDE SEQUENCE [LARGE SCALE GENOMIC DNA]</scope>
    <source>
        <strain evidence="3 4">C176</strain>
    </source>
</reference>
<accession>A0A6N7QNY8</accession>
<dbReference type="PANTHER" id="PTHR11851">
    <property type="entry name" value="METALLOPROTEASE"/>
    <property type="match status" value="1"/>
</dbReference>
<organism evidence="3 4">
    <name type="scientific">Spiribacter salilacus</name>
    <dbReference type="NCBI Taxonomy" id="2664894"/>
    <lineage>
        <taxon>Bacteria</taxon>
        <taxon>Pseudomonadati</taxon>
        <taxon>Pseudomonadota</taxon>
        <taxon>Gammaproteobacteria</taxon>
        <taxon>Chromatiales</taxon>
        <taxon>Ectothiorhodospiraceae</taxon>
        <taxon>Spiribacter</taxon>
    </lineage>
</organism>
<name>A0A6N7QNY8_9GAMM</name>
<proteinExistence type="predicted"/>
<dbReference type="PANTHER" id="PTHR11851:SF224">
    <property type="entry name" value="PROCESSING PROTEASE"/>
    <property type="match status" value="1"/>
</dbReference>
<dbReference type="SUPFAM" id="SSF63411">
    <property type="entry name" value="LuxS/MPP-like metallohydrolase"/>
    <property type="match status" value="2"/>
</dbReference>
<dbReference type="Proteomes" id="UP000433788">
    <property type="component" value="Unassembled WGS sequence"/>
</dbReference>
<evidence type="ECO:0000313" key="4">
    <source>
        <dbReference type="Proteomes" id="UP000433788"/>
    </source>
</evidence>
<dbReference type="GO" id="GO:0046872">
    <property type="term" value="F:metal ion binding"/>
    <property type="evidence" value="ECO:0007669"/>
    <property type="project" value="InterPro"/>
</dbReference>
<dbReference type="AlphaFoldDB" id="A0A6N7QNY8"/>
<dbReference type="InterPro" id="IPR007863">
    <property type="entry name" value="Peptidase_M16_C"/>
</dbReference>
<evidence type="ECO:0000313" key="3">
    <source>
        <dbReference type="EMBL" id="MRH78126.1"/>
    </source>
</evidence>
<dbReference type="InterPro" id="IPR050361">
    <property type="entry name" value="MPP/UQCRC_Complex"/>
</dbReference>
<protein>
    <submittedName>
        <fullName evidence="3">Insulinase family protein</fullName>
    </submittedName>
</protein>
<evidence type="ECO:0000259" key="1">
    <source>
        <dbReference type="Pfam" id="PF00675"/>
    </source>
</evidence>
<feature type="domain" description="Peptidase M16 N-terminal" evidence="1">
    <location>
        <begin position="41"/>
        <end position="178"/>
    </location>
</feature>